<feature type="transmembrane region" description="Helical" evidence="8">
    <location>
        <begin position="142"/>
        <end position="164"/>
    </location>
</feature>
<keyword evidence="5 8" id="KW-0812">Transmembrane</keyword>
<name>A0ABW2NLR0_9BACL</name>
<feature type="transmembrane region" description="Helical" evidence="8">
    <location>
        <begin position="305"/>
        <end position="325"/>
    </location>
</feature>
<dbReference type="EMBL" id="JBHTCP010000002">
    <property type="protein sequence ID" value="MFC7370237.1"/>
    <property type="molecule type" value="Genomic_DNA"/>
</dbReference>
<gene>
    <name evidence="9" type="ORF">ACFQPF_00915</name>
</gene>
<dbReference type="PANTHER" id="PTHR34975:SF2">
    <property type="entry name" value="SPORE GERMINATION PROTEIN A2"/>
    <property type="match status" value="1"/>
</dbReference>
<evidence type="ECO:0000256" key="1">
    <source>
        <dbReference type="ARBA" id="ARBA00004141"/>
    </source>
</evidence>
<dbReference type="NCBIfam" id="TIGR00912">
    <property type="entry name" value="2A0309"/>
    <property type="match status" value="1"/>
</dbReference>
<feature type="transmembrane region" description="Helical" evidence="8">
    <location>
        <begin position="111"/>
        <end position="130"/>
    </location>
</feature>
<keyword evidence="6 8" id="KW-1133">Transmembrane helix</keyword>
<feature type="transmembrane region" description="Helical" evidence="8">
    <location>
        <begin position="65"/>
        <end position="91"/>
    </location>
</feature>
<feature type="transmembrane region" description="Helical" evidence="8">
    <location>
        <begin position="337"/>
        <end position="357"/>
    </location>
</feature>
<organism evidence="9 10">
    <name type="scientific">Fictibacillus iocasae</name>
    <dbReference type="NCBI Taxonomy" id="2715437"/>
    <lineage>
        <taxon>Bacteria</taxon>
        <taxon>Bacillati</taxon>
        <taxon>Bacillota</taxon>
        <taxon>Bacilli</taxon>
        <taxon>Bacillales</taxon>
        <taxon>Fictibacillaceae</taxon>
        <taxon>Fictibacillus</taxon>
    </lineage>
</organism>
<proteinExistence type="inferred from homology"/>
<accession>A0ABW2NLR0</accession>
<evidence type="ECO:0000313" key="10">
    <source>
        <dbReference type="Proteomes" id="UP001596549"/>
    </source>
</evidence>
<dbReference type="Proteomes" id="UP001596549">
    <property type="component" value="Unassembled WGS sequence"/>
</dbReference>
<feature type="transmembrane region" description="Helical" evidence="8">
    <location>
        <begin position="184"/>
        <end position="205"/>
    </location>
</feature>
<evidence type="ECO:0000256" key="2">
    <source>
        <dbReference type="ARBA" id="ARBA00007998"/>
    </source>
</evidence>
<feature type="transmembrane region" description="Helical" evidence="8">
    <location>
        <begin position="269"/>
        <end position="293"/>
    </location>
</feature>
<comment type="caution">
    <text evidence="9">The sequence shown here is derived from an EMBL/GenBank/DDBJ whole genome shotgun (WGS) entry which is preliminary data.</text>
</comment>
<evidence type="ECO:0000256" key="8">
    <source>
        <dbReference type="SAM" id="Phobius"/>
    </source>
</evidence>
<evidence type="ECO:0000256" key="7">
    <source>
        <dbReference type="ARBA" id="ARBA00023136"/>
    </source>
</evidence>
<evidence type="ECO:0000256" key="5">
    <source>
        <dbReference type="ARBA" id="ARBA00022692"/>
    </source>
</evidence>
<comment type="subcellular location">
    <subcellularLocation>
        <location evidence="1">Membrane</location>
        <topology evidence="1">Multi-pass membrane protein</topology>
    </subcellularLocation>
</comment>
<dbReference type="RefSeq" id="WP_379745115.1">
    <property type="nucleotide sequence ID" value="NZ_JBHTCP010000002.1"/>
</dbReference>
<dbReference type="PANTHER" id="PTHR34975">
    <property type="entry name" value="SPORE GERMINATION PROTEIN A2"/>
    <property type="match status" value="1"/>
</dbReference>
<keyword evidence="7 8" id="KW-0472">Membrane</keyword>
<dbReference type="Pfam" id="PF03845">
    <property type="entry name" value="Spore_permease"/>
    <property type="match status" value="1"/>
</dbReference>
<keyword evidence="10" id="KW-1185">Reference proteome</keyword>
<feature type="transmembrane region" description="Helical" evidence="8">
    <location>
        <begin position="217"/>
        <end position="238"/>
    </location>
</feature>
<sequence>MIKTITGFQLYTTMVMFLLGSAILINPASDAGKDAWLSFLAGTTTGLLLFLLYSKLFARSSNMPLTSLFSLYWGNALGSFLTVIYVGYFVYMAARVLRDFEELLVISSYQQTSLLTVGSAMMIAIIYALYKGFPVLARMTEVFIFFIISTLILLTFLLFINGLPKMSNFSPFLENGLIPVFKGFFPQTLTIPFGELIAFTMLLPYVKTSDNIVKKGFYAILSGGFILAALSFLNTLVLGESIAHRSAFPLLTTVGYINIADFIQRLESLLIIIIVLLGFVKITIFIFCAVIGMRSLFTASSQNSLIYPVCVTVLWLSLLIAGNHSAHIEEGLEAAPYFLHLPFQFVIPLLLLLTILFKQKKADH</sequence>
<feature type="transmembrane region" description="Helical" evidence="8">
    <location>
        <begin position="35"/>
        <end position="53"/>
    </location>
</feature>
<evidence type="ECO:0000256" key="6">
    <source>
        <dbReference type="ARBA" id="ARBA00022989"/>
    </source>
</evidence>
<keyword evidence="4" id="KW-0309">Germination</keyword>
<evidence type="ECO:0000256" key="3">
    <source>
        <dbReference type="ARBA" id="ARBA00022448"/>
    </source>
</evidence>
<comment type="similarity">
    <text evidence="2">Belongs to the amino acid-polyamine-organocation (APC) superfamily. Spore germination protein (SGP) (TC 2.A.3.9) family.</text>
</comment>
<reference evidence="10" key="1">
    <citation type="journal article" date="2019" name="Int. J. Syst. Evol. Microbiol.">
        <title>The Global Catalogue of Microorganisms (GCM) 10K type strain sequencing project: providing services to taxonomists for standard genome sequencing and annotation.</title>
        <authorList>
            <consortium name="The Broad Institute Genomics Platform"/>
            <consortium name="The Broad Institute Genome Sequencing Center for Infectious Disease"/>
            <person name="Wu L."/>
            <person name="Ma J."/>
        </authorList>
    </citation>
    <scope>NUCLEOTIDE SEQUENCE [LARGE SCALE GENOMIC DNA]</scope>
    <source>
        <strain evidence="10">NBRC 106396</strain>
    </source>
</reference>
<dbReference type="InterPro" id="IPR004761">
    <property type="entry name" value="Spore_GerAB"/>
</dbReference>
<protein>
    <submittedName>
        <fullName evidence="9">GerAB/ArcD/ProY family transporter</fullName>
    </submittedName>
</protein>
<keyword evidence="3" id="KW-0813">Transport</keyword>
<feature type="transmembrane region" description="Helical" evidence="8">
    <location>
        <begin position="7"/>
        <end position="29"/>
    </location>
</feature>
<evidence type="ECO:0000256" key="4">
    <source>
        <dbReference type="ARBA" id="ARBA00022544"/>
    </source>
</evidence>
<evidence type="ECO:0000313" key="9">
    <source>
        <dbReference type="EMBL" id="MFC7370237.1"/>
    </source>
</evidence>